<dbReference type="RefSeq" id="XP_004037566.1">
    <property type="nucleotide sequence ID" value="XM_004037518.1"/>
</dbReference>
<comment type="similarity">
    <text evidence="1 2">Belongs to the NAC-beta family.</text>
</comment>
<feature type="domain" description="NAC-A/B" evidence="4">
    <location>
        <begin position="47"/>
        <end position="112"/>
    </location>
</feature>
<dbReference type="PANTHER" id="PTHR10351">
    <property type="entry name" value="TRANSCRIPTION FACTOR BTF3 FAMILY MEMBER"/>
    <property type="match status" value="1"/>
</dbReference>
<dbReference type="PROSITE" id="PS51151">
    <property type="entry name" value="NAC_AB"/>
    <property type="match status" value="1"/>
</dbReference>
<dbReference type="STRING" id="857967.G0QMH0"/>
<evidence type="ECO:0000256" key="3">
    <source>
        <dbReference type="SAM" id="MobiDB-lite"/>
    </source>
</evidence>
<evidence type="ECO:0000313" key="5">
    <source>
        <dbReference type="EMBL" id="EGR33580.1"/>
    </source>
</evidence>
<sequence>MDKQLNQDINQEVLDARRKLQEKIGDSRTGGKGTQRRKIKKVSKTQINDDKKLKTVIKKFGVQPFQGIDEVNMFKDDKTIMHFDSPEVLASLQSNTFVIIGKHDTKSVKDLLPDILQHLGPKQLADLKDILSAGLETDKAKNEEDDIPQLQENFEEVSKKVD</sequence>
<reference evidence="5 6" key="1">
    <citation type="submission" date="2011-07" db="EMBL/GenBank/DDBJ databases">
        <authorList>
            <person name="Coyne R."/>
            <person name="Brami D."/>
            <person name="Johnson J."/>
            <person name="Hostetler J."/>
            <person name="Hannick L."/>
            <person name="Clark T."/>
            <person name="Cassidy-Hanley D."/>
            <person name="Inman J."/>
        </authorList>
    </citation>
    <scope>NUCLEOTIDE SEQUENCE [LARGE SCALE GENOMIC DNA]</scope>
    <source>
        <strain evidence="5 6">G5</strain>
    </source>
</reference>
<gene>
    <name evidence="5" type="ORF">IMG5_048500</name>
</gene>
<dbReference type="Gene3D" id="2.20.70.30">
    <property type="entry name" value="Nascent polypeptide-associated complex domain"/>
    <property type="match status" value="1"/>
</dbReference>
<dbReference type="OrthoDB" id="8033832at2759"/>
<dbReference type="EMBL" id="GL983419">
    <property type="protein sequence ID" value="EGR33580.1"/>
    <property type="molecule type" value="Genomic_DNA"/>
</dbReference>
<dbReference type="InParanoid" id="G0QMH0"/>
<dbReference type="SMART" id="SM01407">
    <property type="entry name" value="NAC"/>
    <property type="match status" value="1"/>
</dbReference>
<dbReference type="CDD" id="cd22055">
    <property type="entry name" value="NAC_BTF3"/>
    <property type="match status" value="1"/>
</dbReference>
<dbReference type="Proteomes" id="UP000008983">
    <property type="component" value="Unassembled WGS sequence"/>
</dbReference>
<keyword evidence="2" id="KW-0804">Transcription</keyword>
<proteinExistence type="inferred from homology"/>
<protein>
    <recommendedName>
        <fullName evidence="2">Nascent polypeptide-associated complex subunit beta</fullName>
    </recommendedName>
</protein>
<evidence type="ECO:0000256" key="1">
    <source>
        <dbReference type="ARBA" id="ARBA00005296"/>
    </source>
</evidence>
<dbReference type="Pfam" id="PF01849">
    <property type="entry name" value="NAC"/>
    <property type="match status" value="1"/>
</dbReference>
<evidence type="ECO:0000313" key="6">
    <source>
        <dbReference type="Proteomes" id="UP000008983"/>
    </source>
</evidence>
<dbReference type="OMA" id="AGDTYME"/>
<comment type="subunit">
    <text evidence="2">Part of the nascent polypeptide-associated complex (NAC).</text>
</comment>
<dbReference type="FunFam" id="2.20.70.30:FF:000001">
    <property type="entry name" value="Transcription factor BTF3 homolog"/>
    <property type="match status" value="1"/>
</dbReference>
<name>G0QMH0_ICHMU</name>
<dbReference type="InterPro" id="IPR038187">
    <property type="entry name" value="NAC_A/B_dom_sf"/>
</dbReference>
<keyword evidence="6" id="KW-1185">Reference proteome</keyword>
<dbReference type="AlphaFoldDB" id="G0QMH0"/>
<dbReference type="GeneID" id="14909767"/>
<dbReference type="FunCoup" id="G0QMH0">
    <property type="interactions" value="571"/>
</dbReference>
<dbReference type="InterPro" id="IPR039370">
    <property type="entry name" value="BTF3"/>
</dbReference>
<dbReference type="InterPro" id="IPR002715">
    <property type="entry name" value="Nas_poly-pep-assoc_cplx_dom"/>
</dbReference>
<feature type="region of interest" description="Disordered" evidence="3">
    <location>
        <begin position="19"/>
        <end position="44"/>
    </location>
</feature>
<feature type="region of interest" description="Disordered" evidence="3">
    <location>
        <begin position="138"/>
        <end position="162"/>
    </location>
</feature>
<organism evidence="5 6">
    <name type="scientific">Ichthyophthirius multifiliis</name>
    <name type="common">White spot disease agent</name>
    <name type="synonym">Ich</name>
    <dbReference type="NCBI Taxonomy" id="5932"/>
    <lineage>
        <taxon>Eukaryota</taxon>
        <taxon>Sar</taxon>
        <taxon>Alveolata</taxon>
        <taxon>Ciliophora</taxon>
        <taxon>Intramacronucleata</taxon>
        <taxon>Oligohymenophorea</taxon>
        <taxon>Hymenostomatida</taxon>
        <taxon>Ophryoglenina</taxon>
        <taxon>Ichthyophthirius</taxon>
    </lineage>
</organism>
<dbReference type="eggNOG" id="KOG2240">
    <property type="taxonomic scope" value="Eukaryota"/>
</dbReference>
<feature type="compositionally biased region" description="Basic residues" evidence="3">
    <location>
        <begin position="34"/>
        <end position="43"/>
    </location>
</feature>
<evidence type="ECO:0000259" key="4">
    <source>
        <dbReference type="PROSITE" id="PS51151"/>
    </source>
</evidence>
<accession>G0QMH0</accession>
<keyword evidence="2" id="KW-0805">Transcription regulation</keyword>
<evidence type="ECO:0000256" key="2">
    <source>
        <dbReference type="RuleBase" id="RU361272"/>
    </source>
</evidence>